<feature type="region of interest" description="Disordered" evidence="1">
    <location>
        <begin position="148"/>
        <end position="201"/>
    </location>
</feature>
<feature type="compositionally biased region" description="Basic and acidic residues" evidence="1">
    <location>
        <begin position="148"/>
        <end position="164"/>
    </location>
</feature>
<keyword evidence="4" id="KW-1185">Reference proteome</keyword>
<organism evidence="3 4">
    <name type="scientific">Tanacetum coccineum</name>
    <dbReference type="NCBI Taxonomy" id="301880"/>
    <lineage>
        <taxon>Eukaryota</taxon>
        <taxon>Viridiplantae</taxon>
        <taxon>Streptophyta</taxon>
        <taxon>Embryophyta</taxon>
        <taxon>Tracheophyta</taxon>
        <taxon>Spermatophyta</taxon>
        <taxon>Magnoliopsida</taxon>
        <taxon>eudicotyledons</taxon>
        <taxon>Gunneridae</taxon>
        <taxon>Pentapetalae</taxon>
        <taxon>asterids</taxon>
        <taxon>campanulids</taxon>
        <taxon>Asterales</taxon>
        <taxon>Asteraceae</taxon>
        <taxon>Asteroideae</taxon>
        <taxon>Anthemideae</taxon>
        <taxon>Anthemidinae</taxon>
        <taxon>Tanacetum</taxon>
    </lineage>
</organism>
<comment type="caution">
    <text evidence="3">The sequence shown here is derived from an EMBL/GenBank/DDBJ whole genome shotgun (WGS) entry which is preliminary data.</text>
</comment>
<feature type="domain" description="Retrovirus-related Pol polyprotein from transposon TNT 1-94-like beta-barrel" evidence="2">
    <location>
        <begin position="35"/>
        <end position="111"/>
    </location>
</feature>
<accession>A0ABQ5APZ0</accession>
<reference evidence="3" key="1">
    <citation type="journal article" date="2022" name="Int. J. Mol. Sci.">
        <title>Draft Genome of Tanacetum Coccineum: Genomic Comparison of Closely Related Tanacetum-Family Plants.</title>
        <authorList>
            <person name="Yamashiro T."/>
            <person name="Shiraishi A."/>
            <person name="Nakayama K."/>
            <person name="Satake H."/>
        </authorList>
    </citation>
    <scope>NUCLEOTIDE SEQUENCE</scope>
</reference>
<dbReference type="EMBL" id="BQNB010012400">
    <property type="protein sequence ID" value="GJT03119.1"/>
    <property type="molecule type" value="Genomic_DNA"/>
</dbReference>
<gene>
    <name evidence="3" type="ORF">Tco_0824288</name>
</gene>
<protein>
    <submittedName>
        <fullName evidence="3">Ribonuclease H-like domain-containing protein</fullName>
    </submittedName>
</protein>
<feature type="compositionally biased region" description="Basic and acidic residues" evidence="1">
    <location>
        <begin position="183"/>
        <end position="193"/>
    </location>
</feature>
<evidence type="ECO:0000313" key="3">
    <source>
        <dbReference type="EMBL" id="GJT03119.1"/>
    </source>
</evidence>
<reference evidence="3" key="2">
    <citation type="submission" date="2022-01" db="EMBL/GenBank/DDBJ databases">
        <authorList>
            <person name="Yamashiro T."/>
            <person name="Shiraishi A."/>
            <person name="Satake H."/>
            <person name="Nakayama K."/>
        </authorList>
    </citation>
    <scope>NUCLEOTIDE SEQUENCE</scope>
</reference>
<evidence type="ECO:0000313" key="4">
    <source>
        <dbReference type="Proteomes" id="UP001151760"/>
    </source>
</evidence>
<sequence>MPGNITGINCVIGFCSSRFFNHNSNIKSYKLYIGWIIDSGASQHMTYTILNMFNVVEVSKLNMIVGHPNGTKDVVTHVGSLRLTDKIVIHDVLVVPGYKVSLLSVQKLSKDNKYRVMFDENVFVIHDSFQGPKWGLTCLYFFNNDEKESWSSEPYDDRRDKDFETGEGIDPMSSEGTENTCYTKRDESEHPDDSEPTEEAVCDIDENATLEENDKDSKGDDSFYQEFNKMFKTPNMVQDNQNEVNLRRYSRKTSMPKKFSYFRVDSKVKYNIDKQVNYFNRSLENFNFSTSLNKIVEPKTFDEALKDIRLIEAMNLEMEALNRNGTWVLTELPISRKPIGSKWVFKVRYKSTREVKRFKARVVPKDINNAFLYGDLAEDVYMTGYFDKSNARVCIEVLESNGNLYLSQRKYWLKLLADFGMLACKPCGTPIESKEFVVKGNKGGVIENDKPLTGINYYQKLVVVNELNVKIYLPVPLHCDDSSAIQIAANPVFHERKKHFEIELFFLREKVADRVVKTVKIKIGLRGNIQNNNPSHVLRTNDERFEVSLWKVEGANQLLTEGLKLKLDHKYVPYSLIKEAHKDHYTL</sequence>
<dbReference type="CDD" id="cd09272">
    <property type="entry name" value="RNase_HI_RT_Ty1"/>
    <property type="match status" value="1"/>
</dbReference>
<proteinExistence type="predicted"/>
<evidence type="ECO:0000259" key="2">
    <source>
        <dbReference type="Pfam" id="PF22936"/>
    </source>
</evidence>
<dbReference type="Proteomes" id="UP001151760">
    <property type="component" value="Unassembled WGS sequence"/>
</dbReference>
<dbReference type="InterPro" id="IPR054722">
    <property type="entry name" value="PolX-like_BBD"/>
</dbReference>
<evidence type="ECO:0000256" key="1">
    <source>
        <dbReference type="SAM" id="MobiDB-lite"/>
    </source>
</evidence>
<name>A0ABQ5APZ0_9ASTR</name>
<dbReference type="Pfam" id="PF22936">
    <property type="entry name" value="Pol_BBD"/>
    <property type="match status" value="1"/>
</dbReference>